<dbReference type="Pfam" id="PF24883">
    <property type="entry name" value="NPHP3_N"/>
    <property type="match status" value="1"/>
</dbReference>
<comment type="caution">
    <text evidence="4">The sequence shown here is derived from an EMBL/GenBank/DDBJ whole genome shotgun (WGS) entry which is preliminary data.</text>
</comment>
<dbReference type="SUPFAM" id="SSF52540">
    <property type="entry name" value="P-loop containing nucleoside triphosphate hydrolases"/>
    <property type="match status" value="1"/>
</dbReference>
<accession>A0AAN7B6F1</accession>
<reference evidence="4" key="2">
    <citation type="submission" date="2023-05" db="EMBL/GenBank/DDBJ databases">
        <authorList>
            <consortium name="Lawrence Berkeley National Laboratory"/>
            <person name="Steindorff A."/>
            <person name="Hensen N."/>
            <person name="Bonometti L."/>
            <person name="Westerberg I."/>
            <person name="Brannstrom I.O."/>
            <person name="Guillou S."/>
            <person name="Cros-Aarteil S."/>
            <person name="Calhoun S."/>
            <person name="Haridas S."/>
            <person name="Kuo A."/>
            <person name="Mondo S."/>
            <person name="Pangilinan J."/>
            <person name="Riley R."/>
            <person name="Labutti K."/>
            <person name="Andreopoulos B."/>
            <person name="Lipzen A."/>
            <person name="Chen C."/>
            <person name="Yanf M."/>
            <person name="Daum C."/>
            <person name="Ng V."/>
            <person name="Clum A."/>
            <person name="Ohm R."/>
            <person name="Martin F."/>
            <person name="Silar P."/>
            <person name="Natvig D."/>
            <person name="Lalanne C."/>
            <person name="Gautier V."/>
            <person name="Ament-Velasquez S.L."/>
            <person name="Kruys A."/>
            <person name="Hutchinson M.I."/>
            <person name="Powell A.J."/>
            <person name="Barry K."/>
            <person name="Miller A.N."/>
            <person name="Grigoriev I.V."/>
            <person name="Debuchy R."/>
            <person name="Gladieux P."/>
            <person name="Thoren M.H."/>
            <person name="Johannesson H."/>
        </authorList>
    </citation>
    <scope>NUCLEOTIDE SEQUENCE</scope>
    <source>
        <strain evidence="4">PSN293</strain>
    </source>
</reference>
<dbReference type="Gene3D" id="3.40.50.300">
    <property type="entry name" value="P-loop containing nucleotide triphosphate hydrolases"/>
    <property type="match status" value="1"/>
</dbReference>
<keyword evidence="2" id="KW-0175">Coiled coil</keyword>
<evidence type="ECO:0000313" key="4">
    <source>
        <dbReference type="EMBL" id="KAK4212618.1"/>
    </source>
</evidence>
<keyword evidence="1" id="KW-0677">Repeat</keyword>
<dbReference type="InterPro" id="IPR027417">
    <property type="entry name" value="P-loop_NTPase"/>
</dbReference>
<dbReference type="PANTHER" id="PTHR10039">
    <property type="entry name" value="AMELOGENIN"/>
    <property type="match status" value="1"/>
</dbReference>
<feature type="domain" description="Nephrocystin 3-like N-terminal" evidence="3">
    <location>
        <begin position="257"/>
        <end position="436"/>
    </location>
</feature>
<dbReference type="Proteomes" id="UP001301769">
    <property type="component" value="Unassembled WGS sequence"/>
</dbReference>
<evidence type="ECO:0000259" key="3">
    <source>
        <dbReference type="Pfam" id="PF24883"/>
    </source>
</evidence>
<reference evidence="4" key="1">
    <citation type="journal article" date="2023" name="Mol. Phylogenet. Evol.">
        <title>Genome-scale phylogeny and comparative genomics of the fungal order Sordariales.</title>
        <authorList>
            <person name="Hensen N."/>
            <person name="Bonometti L."/>
            <person name="Westerberg I."/>
            <person name="Brannstrom I.O."/>
            <person name="Guillou S."/>
            <person name="Cros-Aarteil S."/>
            <person name="Calhoun S."/>
            <person name="Haridas S."/>
            <person name="Kuo A."/>
            <person name="Mondo S."/>
            <person name="Pangilinan J."/>
            <person name="Riley R."/>
            <person name="LaButti K."/>
            <person name="Andreopoulos B."/>
            <person name="Lipzen A."/>
            <person name="Chen C."/>
            <person name="Yan M."/>
            <person name="Daum C."/>
            <person name="Ng V."/>
            <person name="Clum A."/>
            <person name="Steindorff A."/>
            <person name="Ohm R.A."/>
            <person name="Martin F."/>
            <person name="Silar P."/>
            <person name="Natvig D.O."/>
            <person name="Lalanne C."/>
            <person name="Gautier V."/>
            <person name="Ament-Velasquez S.L."/>
            <person name="Kruys A."/>
            <person name="Hutchinson M.I."/>
            <person name="Powell A.J."/>
            <person name="Barry K."/>
            <person name="Miller A.N."/>
            <person name="Grigoriev I.V."/>
            <person name="Debuchy R."/>
            <person name="Gladieux P."/>
            <person name="Hiltunen Thoren M."/>
            <person name="Johannesson H."/>
        </authorList>
    </citation>
    <scope>NUCLEOTIDE SEQUENCE</scope>
    <source>
        <strain evidence="4">PSN293</strain>
    </source>
</reference>
<name>A0AAN7B6F1_9PEZI</name>
<evidence type="ECO:0000313" key="5">
    <source>
        <dbReference type="Proteomes" id="UP001301769"/>
    </source>
</evidence>
<evidence type="ECO:0000256" key="1">
    <source>
        <dbReference type="ARBA" id="ARBA00022737"/>
    </source>
</evidence>
<evidence type="ECO:0000256" key="2">
    <source>
        <dbReference type="SAM" id="Coils"/>
    </source>
</evidence>
<proteinExistence type="predicted"/>
<dbReference type="PANTHER" id="PTHR10039:SF5">
    <property type="entry name" value="NACHT DOMAIN-CONTAINING PROTEIN"/>
    <property type="match status" value="1"/>
</dbReference>
<gene>
    <name evidence="4" type="ORF">QBC37DRAFT_441338</name>
</gene>
<keyword evidence="5" id="KW-1185">Reference proteome</keyword>
<feature type="coiled-coil region" evidence="2">
    <location>
        <begin position="73"/>
        <end position="132"/>
    </location>
</feature>
<dbReference type="AlphaFoldDB" id="A0AAN7B6F1"/>
<protein>
    <recommendedName>
        <fullName evidence="3">Nephrocystin 3-like N-terminal domain-containing protein</fullName>
    </recommendedName>
</protein>
<sequence length="553" mass="63826">MDPVTAIGLASGILSFVTFSSKLINGAIKIHNTEDGRLDDNRTLELVVEEMRRLSERLLTGDDSRLACEDNGLRLLARECHNLSKELIALLKRLKPKDATSKTQSLWSAVKNVTHDKEKVELEQKLERCRSQLELQITFLTNRETRESLDTLLSGVKTDRTTLLDLQKNIERLGQAVEISSISETAQRQLQELFNVQETVNQAITRKRILEAISFEGMNARYDMLDDAYLGTFEWIFGDAYPPEDIASRAIEMKRLARNKFGTWISSEGGIFHISGKLGSGKSTLMRFLFEHQGTKRELEKWAGGKRIILAGFFFWNPGSELQKSLVGLFRSILYSILAQCPELVQQVLPEQWDRLNNHHQVQNQSEFPITEKDVQDSFERLFRNKEISDHHCFCIFIDGLDEFQETTRVDRKAMVQLLQSWAEISPVVKLCVSSREDNVFMNTFSPDRRFRLHELTKHDMRSYVRDKLEQLPERKSKDGLISAIPERAQGIFLWASVVSRSMREDIEDGGSVESLWKILDSLPDELRDLYTHILRSLNRTRRKRAYQTLKML</sequence>
<organism evidence="4 5">
    <name type="scientific">Rhypophila decipiens</name>
    <dbReference type="NCBI Taxonomy" id="261697"/>
    <lineage>
        <taxon>Eukaryota</taxon>
        <taxon>Fungi</taxon>
        <taxon>Dikarya</taxon>
        <taxon>Ascomycota</taxon>
        <taxon>Pezizomycotina</taxon>
        <taxon>Sordariomycetes</taxon>
        <taxon>Sordariomycetidae</taxon>
        <taxon>Sordariales</taxon>
        <taxon>Naviculisporaceae</taxon>
        <taxon>Rhypophila</taxon>
    </lineage>
</organism>
<dbReference type="InterPro" id="IPR056884">
    <property type="entry name" value="NPHP3-like_N"/>
</dbReference>
<dbReference type="EMBL" id="MU858124">
    <property type="protein sequence ID" value="KAK4212618.1"/>
    <property type="molecule type" value="Genomic_DNA"/>
</dbReference>